<reference evidence="2" key="2">
    <citation type="journal article" date="2015" name="Data Brief">
        <title>Shoot transcriptome of the giant reed, Arundo donax.</title>
        <authorList>
            <person name="Barrero R.A."/>
            <person name="Guerrero F.D."/>
            <person name="Moolhuijzen P."/>
            <person name="Goolsby J.A."/>
            <person name="Tidwell J."/>
            <person name="Bellgard S.E."/>
            <person name="Bellgard M.I."/>
        </authorList>
    </citation>
    <scope>NUCLEOTIDE SEQUENCE</scope>
    <source>
        <tissue evidence="2">Shoot tissue taken approximately 20 cm above the soil surface</tissue>
    </source>
</reference>
<proteinExistence type="predicted"/>
<evidence type="ECO:0000313" key="2">
    <source>
        <dbReference type="EMBL" id="JAE23132.1"/>
    </source>
</evidence>
<dbReference type="AlphaFoldDB" id="A0A0A9GFA1"/>
<protein>
    <submittedName>
        <fullName evidence="2">Uncharacterized protein</fullName>
    </submittedName>
</protein>
<dbReference type="EMBL" id="GBRH01174764">
    <property type="protein sequence ID" value="JAE23132.1"/>
    <property type="molecule type" value="Transcribed_RNA"/>
</dbReference>
<feature type="compositionally biased region" description="Low complexity" evidence="1">
    <location>
        <begin position="1"/>
        <end position="12"/>
    </location>
</feature>
<sequence length="109" mass="10806">MGPESARPSSARRSTREVAGSHSTHAHPHGVASDSLQLASAPAGSESADLKTTSPSTSSFTGIGMSAATAAPMNSSINVTSRRSGRVGVVGAVISAAASCRVQNVSEKG</sequence>
<accession>A0A0A9GFA1</accession>
<feature type="compositionally biased region" description="Polar residues" evidence="1">
    <location>
        <begin position="50"/>
        <end position="61"/>
    </location>
</feature>
<evidence type="ECO:0000256" key="1">
    <source>
        <dbReference type="SAM" id="MobiDB-lite"/>
    </source>
</evidence>
<feature type="region of interest" description="Disordered" evidence="1">
    <location>
        <begin position="1"/>
        <end position="63"/>
    </location>
</feature>
<organism evidence="2">
    <name type="scientific">Arundo donax</name>
    <name type="common">Giant reed</name>
    <name type="synonym">Donax arundinaceus</name>
    <dbReference type="NCBI Taxonomy" id="35708"/>
    <lineage>
        <taxon>Eukaryota</taxon>
        <taxon>Viridiplantae</taxon>
        <taxon>Streptophyta</taxon>
        <taxon>Embryophyta</taxon>
        <taxon>Tracheophyta</taxon>
        <taxon>Spermatophyta</taxon>
        <taxon>Magnoliopsida</taxon>
        <taxon>Liliopsida</taxon>
        <taxon>Poales</taxon>
        <taxon>Poaceae</taxon>
        <taxon>PACMAD clade</taxon>
        <taxon>Arundinoideae</taxon>
        <taxon>Arundineae</taxon>
        <taxon>Arundo</taxon>
    </lineage>
</organism>
<reference evidence="2" key="1">
    <citation type="submission" date="2014-09" db="EMBL/GenBank/DDBJ databases">
        <authorList>
            <person name="Magalhaes I.L.F."/>
            <person name="Oliveira U."/>
            <person name="Santos F.R."/>
            <person name="Vidigal T.H.D.A."/>
            <person name="Brescovit A.D."/>
            <person name="Santos A.J."/>
        </authorList>
    </citation>
    <scope>NUCLEOTIDE SEQUENCE</scope>
    <source>
        <tissue evidence="2">Shoot tissue taken approximately 20 cm above the soil surface</tissue>
    </source>
</reference>
<name>A0A0A9GFA1_ARUDO</name>